<name>U9TUP0_RHIID</name>
<accession>U9TUP0</accession>
<proteinExistence type="predicted"/>
<sequence length="176" mass="20418">MYILHNRLKFPKINPNDTFASKAQVIIEFWDDSVNIKLDGPLWKEMVNATNNGNYEILEKSDRSNIEVPQQKSVEIQKFLEVRNIQEVRVFLKFLTQISSKSLAKENARRFPGKFKDINEPFATFYNNYVEAIDNAMTKNFASCALGALLKALPIHNQYHPETYPVVLMPRKSEIH</sequence>
<dbReference type="HOGENOM" id="CLU_1525970_0_0_1"/>
<dbReference type="AlphaFoldDB" id="U9TUP0"/>
<evidence type="ECO:0000313" key="1">
    <source>
        <dbReference type="EMBL" id="ESA10028.1"/>
    </source>
</evidence>
<reference evidence="1" key="1">
    <citation type="submission" date="2013-07" db="EMBL/GenBank/DDBJ databases">
        <title>The genome of an arbuscular mycorrhizal fungus provides insights into the evolution of the oldest plant symbiosis.</title>
        <authorList>
            <consortium name="DOE Joint Genome Institute"/>
            <person name="Tisserant E."/>
            <person name="Malbreil M."/>
            <person name="Kuo A."/>
            <person name="Kohler A."/>
            <person name="Symeonidi A."/>
            <person name="Balestrini R."/>
            <person name="Charron P."/>
            <person name="Duensing N."/>
            <person name="Frei-dit-Frey N."/>
            <person name="Gianinazzi-Pearson V."/>
            <person name="Gilbert B."/>
            <person name="Handa Y."/>
            <person name="Hijri M."/>
            <person name="Kaul R."/>
            <person name="Kawaguchi M."/>
            <person name="Krajinski F."/>
            <person name="Lammers P."/>
            <person name="Lapierre D."/>
            <person name="Masclaux F.G."/>
            <person name="Murat C."/>
            <person name="Morin E."/>
            <person name="Ndikumana S."/>
            <person name="Pagni M."/>
            <person name="Petitpierre D."/>
            <person name="Requena N."/>
            <person name="Rosikiewicz P."/>
            <person name="Riley R."/>
            <person name="Saito K."/>
            <person name="San Clemente H."/>
            <person name="Shapiro H."/>
            <person name="van Tuinen D."/>
            <person name="Becard G."/>
            <person name="Bonfante P."/>
            <person name="Paszkowski U."/>
            <person name="Shachar-Hill Y."/>
            <person name="Young J.P."/>
            <person name="Sanders I.R."/>
            <person name="Henrissat B."/>
            <person name="Rensing S.A."/>
            <person name="Grigoriev I.V."/>
            <person name="Corradi N."/>
            <person name="Roux C."/>
            <person name="Martin F."/>
        </authorList>
    </citation>
    <scope>NUCLEOTIDE SEQUENCE</scope>
    <source>
        <strain evidence="1">DAOM 197198</strain>
    </source>
</reference>
<dbReference type="EMBL" id="KI287503">
    <property type="protein sequence ID" value="ESA10028.1"/>
    <property type="molecule type" value="Genomic_DNA"/>
</dbReference>
<gene>
    <name evidence="1" type="ORF">GLOINDRAFT_97505</name>
</gene>
<protein>
    <submittedName>
        <fullName evidence="1">Uncharacterized protein</fullName>
    </submittedName>
</protein>
<organism evidence="1">
    <name type="scientific">Rhizophagus irregularis (strain DAOM 181602 / DAOM 197198 / MUCL 43194)</name>
    <name type="common">Arbuscular mycorrhizal fungus</name>
    <name type="synonym">Glomus intraradices</name>
    <dbReference type="NCBI Taxonomy" id="747089"/>
    <lineage>
        <taxon>Eukaryota</taxon>
        <taxon>Fungi</taxon>
        <taxon>Fungi incertae sedis</taxon>
        <taxon>Mucoromycota</taxon>
        <taxon>Glomeromycotina</taxon>
        <taxon>Glomeromycetes</taxon>
        <taxon>Glomerales</taxon>
        <taxon>Glomeraceae</taxon>
        <taxon>Rhizophagus</taxon>
    </lineage>
</organism>